<evidence type="ECO:0000313" key="14">
    <source>
        <dbReference type="Proteomes" id="UP000433309"/>
    </source>
</evidence>
<dbReference type="EMBL" id="WKJK01000012">
    <property type="protein sequence ID" value="MRW92602.1"/>
    <property type="molecule type" value="Genomic_DNA"/>
</dbReference>
<feature type="domain" description="AprE-like long alpha-helical hairpin" evidence="11">
    <location>
        <begin position="108"/>
        <end position="295"/>
    </location>
</feature>
<evidence type="ECO:0000256" key="5">
    <source>
        <dbReference type="ARBA" id="ARBA00022519"/>
    </source>
</evidence>
<dbReference type="RefSeq" id="WP_154380173.1">
    <property type="nucleotide sequence ID" value="NZ_WKJK01000012.1"/>
</dbReference>
<feature type="transmembrane region" description="Helical" evidence="9">
    <location>
        <begin position="35"/>
        <end position="53"/>
    </location>
</feature>
<dbReference type="InterPro" id="IPR058982">
    <property type="entry name" value="Beta-barrel_AprE"/>
</dbReference>
<keyword evidence="6 9" id="KW-0812">Transmembrane</keyword>
<evidence type="ECO:0000256" key="2">
    <source>
        <dbReference type="ARBA" id="ARBA00009477"/>
    </source>
</evidence>
<keyword evidence="5 9" id="KW-0997">Cell inner membrane</keyword>
<dbReference type="AlphaFoldDB" id="A0A6I2L444"/>
<keyword evidence="14" id="KW-1185">Reference proteome</keyword>
<dbReference type="InterPro" id="IPR058781">
    <property type="entry name" value="HH_AprE-like"/>
</dbReference>
<proteinExistence type="inferred from homology"/>
<feature type="coiled-coil region" evidence="10">
    <location>
        <begin position="169"/>
        <end position="221"/>
    </location>
</feature>
<keyword evidence="4 9" id="KW-1003">Cell membrane</keyword>
<dbReference type="Proteomes" id="UP000433309">
    <property type="component" value="Unassembled WGS sequence"/>
</dbReference>
<comment type="similarity">
    <text evidence="2 9">Belongs to the membrane fusion protein (MFP) (TC 8.A.1) family.</text>
</comment>
<dbReference type="NCBIfam" id="TIGR01843">
    <property type="entry name" value="type_I_hlyD"/>
    <property type="match status" value="1"/>
</dbReference>
<evidence type="ECO:0000256" key="3">
    <source>
        <dbReference type="ARBA" id="ARBA00022448"/>
    </source>
</evidence>
<evidence type="ECO:0000256" key="7">
    <source>
        <dbReference type="ARBA" id="ARBA00022989"/>
    </source>
</evidence>
<dbReference type="PANTHER" id="PTHR30386:SF17">
    <property type="entry name" value="ALKALINE PROTEASE SECRETION PROTEIN APRE"/>
    <property type="match status" value="1"/>
</dbReference>
<keyword evidence="8 9" id="KW-0472">Membrane</keyword>
<feature type="domain" description="AprE-like beta-barrel" evidence="12">
    <location>
        <begin position="340"/>
        <end position="431"/>
    </location>
</feature>
<dbReference type="InterPro" id="IPR010129">
    <property type="entry name" value="T1SS_HlyD"/>
</dbReference>
<evidence type="ECO:0000313" key="13">
    <source>
        <dbReference type="EMBL" id="MRW92602.1"/>
    </source>
</evidence>
<gene>
    <name evidence="13" type="ORF">GJ699_21615</name>
</gene>
<evidence type="ECO:0000256" key="6">
    <source>
        <dbReference type="ARBA" id="ARBA00022692"/>
    </source>
</evidence>
<organism evidence="13 14">
    <name type="scientific">Duganella guangzhouensis</name>
    <dbReference type="NCBI Taxonomy" id="2666084"/>
    <lineage>
        <taxon>Bacteria</taxon>
        <taxon>Pseudomonadati</taxon>
        <taxon>Pseudomonadota</taxon>
        <taxon>Betaproteobacteria</taxon>
        <taxon>Burkholderiales</taxon>
        <taxon>Oxalobacteraceae</taxon>
        <taxon>Telluria group</taxon>
        <taxon>Duganella</taxon>
    </lineage>
</organism>
<dbReference type="InterPro" id="IPR050739">
    <property type="entry name" value="MFP"/>
</dbReference>
<comment type="caution">
    <text evidence="13">The sequence shown here is derived from an EMBL/GenBank/DDBJ whole genome shotgun (WGS) entry which is preliminary data.</text>
</comment>
<feature type="coiled-coil region" evidence="10">
    <location>
        <begin position="249"/>
        <end position="298"/>
    </location>
</feature>
<evidence type="ECO:0000259" key="11">
    <source>
        <dbReference type="Pfam" id="PF25994"/>
    </source>
</evidence>
<protein>
    <recommendedName>
        <fullName evidence="9">Membrane fusion protein (MFP) family protein</fullName>
    </recommendedName>
</protein>
<dbReference type="PRINTS" id="PR01490">
    <property type="entry name" value="RTXTOXIND"/>
</dbReference>
<keyword evidence="7 9" id="KW-1133">Transmembrane helix</keyword>
<evidence type="ECO:0000256" key="1">
    <source>
        <dbReference type="ARBA" id="ARBA00004377"/>
    </source>
</evidence>
<dbReference type="Pfam" id="PF26002">
    <property type="entry name" value="Beta-barrel_AprE"/>
    <property type="match status" value="1"/>
</dbReference>
<dbReference type="SUPFAM" id="SSF111369">
    <property type="entry name" value="HlyD-like secretion proteins"/>
    <property type="match status" value="1"/>
</dbReference>
<evidence type="ECO:0000256" key="10">
    <source>
        <dbReference type="SAM" id="Coils"/>
    </source>
</evidence>
<dbReference type="Pfam" id="PF25994">
    <property type="entry name" value="HH_AprE"/>
    <property type="match status" value="1"/>
</dbReference>
<accession>A0A6I2L444</accession>
<dbReference type="GO" id="GO:0015031">
    <property type="term" value="P:protein transport"/>
    <property type="evidence" value="ECO:0007669"/>
    <property type="project" value="InterPro"/>
</dbReference>
<keyword evidence="3 9" id="KW-0813">Transport</keyword>
<name>A0A6I2L444_9BURK</name>
<evidence type="ECO:0000259" key="12">
    <source>
        <dbReference type="Pfam" id="PF26002"/>
    </source>
</evidence>
<reference evidence="13 14" key="1">
    <citation type="submission" date="2019-11" db="EMBL/GenBank/DDBJ databases">
        <title>Novel species isolated from a subtropical stream in China.</title>
        <authorList>
            <person name="Lu H."/>
        </authorList>
    </citation>
    <scope>NUCLEOTIDE SEQUENCE [LARGE SCALE GENOMIC DNA]</scope>
    <source>
        <strain evidence="13 14">FT80W</strain>
    </source>
</reference>
<dbReference type="GO" id="GO:0005886">
    <property type="term" value="C:plasma membrane"/>
    <property type="evidence" value="ECO:0007669"/>
    <property type="project" value="UniProtKB-SubCell"/>
</dbReference>
<evidence type="ECO:0000256" key="4">
    <source>
        <dbReference type="ARBA" id="ARBA00022475"/>
    </source>
</evidence>
<evidence type="ECO:0000256" key="8">
    <source>
        <dbReference type="ARBA" id="ARBA00023136"/>
    </source>
</evidence>
<sequence>MSNVINKADATPVEVISRDVTPIEVNTDAGSYARIGWLVVLLGVVGFLVWAWFAPLDKGVPMSGYVTKEGNRKAVQNLAGGTVNAIMVHDGDVVKQGQVLVRMSDVTAKSAFETALAQYISSRTSEARLEAEQTGAHSFNLPPELDKYKNDPRAIEAMALQRQLLTSRQMALQAELAGMNENIQGLNEQVRNQEESRDSKKEQLTILKEQLENNRDLAKDGYIPRSRLLDIERSYAQVNGAISEDIGTIARARSQVAELKTRRVQRTEEYQKEVRTQLSDIRKEAEALDSRLKGLEFDVVNSEVRAPVDGVVVGSNIFTNGGVVPAGTRMMDLVPVDDALVVEGNLPVNLVDKVHVGLKTELIFAAFNTNRTPHIPGEVIQVAADRNVDEKTGAAFYKVRARVTPEGAKLLASKKLDVVPGMPVEMFVKTGERTMMSYLMKPAFDRAKSAMSED</sequence>
<dbReference type="PANTHER" id="PTHR30386">
    <property type="entry name" value="MEMBRANE FUSION SUBUNIT OF EMRAB-TOLC MULTIDRUG EFFLUX PUMP"/>
    <property type="match status" value="1"/>
</dbReference>
<comment type="subcellular location">
    <subcellularLocation>
        <location evidence="1 9">Cell inner membrane</location>
        <topology evidence="1 9">Single-pass membrane protein</topology>
    </subcellularLocation>
</comment>
<evidence type="ECO:0000256" key="9">
    <source>
        <dbReference type="RuleBase" id="RU365093"/>
    </source>
</evidence>
<keyword evidence="10" id="KW-0175">Coiled coil</keyword>